<dbReference type="Proteomes" id="UP001194273">
    <property type="component" value="Unassembled WGS sequence"/>
</dbReference>
<sequence>MGVREAKNRFSELTARVNELGANLVVLKNNRPWVVIHPADSEAADRRARLERLHALTASIERDAAGEPAWDAAVSDRELLDEERVRRFG</sequence>
<protein>
    <submittedName>
        <fullName evidence="2">Type II toxin-antitoxin system prevent-host-death family antitoxin</fullName>
    </submittedName>
</protein>
<proteinExistence type="inferred from homology"/>
<evidence type="ECO:0000313" key="2">
    <source>
        <dbReference type="EMBL" id="MBE5024273.1"/>
    </source>
</evidence>
<keyword evidence="3" id="KW-1185">Reference proteome</keyword>
<dbReference type="NCBIfam" id="TIGR01552">
    <property type="entry name" value="phd_fam"/>
    <property type="match status" value="1"/>
</dbReference>
<dbReference type="EMBL" id="JADCJZ010000002">
    <property type="protein sequence ID" value="MBE5024273.1"/>
    <property type="molecule type" value="Genomic_DNA"/>
</dbReference>
<gene>
    <name evidence="2" type="ORF">INF26_05325</name>
</gene>
<name>A0ABR9QT59_9ACTN</name>
<organism evidence="2 3">
    <name type="scientific">Thermophilibacter gallinarum</name>
    <dbReference type="NCBI Taxonomy" id="2779357"/>
    <lineage>
        <taxon>Bacteria</taxon>
        <taxon>Bacillati</taxon>
        <taxon>Actinomycetota</taxon>
        <taxon>Coriobacteriia</taxon>
        <taxon>Coriobacteriales</taxon>
        <taxon>Atopobiaceae</taxon>
        <taxon>Thermophilibacter</taxon>
    </lineage>
</organism>
<dbReference type="SUPFAM" id="SSF143120">
    <property type="entry name" value="YefM-like"/>
    <property type="match status" value="1"/>
</dbReference>
<accession>A0ABR9QT59</accession>
<comment type="similarity">
    <text evidence="1">Belongs to the phD/YefM antitoxin family.</text>
</comment>
<evidence type="ECO:0000256" key="1">
    <source>
        <dbReference type="ARBA" id="ARBA00009981"/>
    </source>
</evidence>
<reference evidence="2 3" key="1">
    <citation type="submission" date="2020-10" db="EMBL/GenBank/DDBJ databases">
        <title>ChiBAC.</title>
        <authorList>
            <person name="Zenner C."/>
            <person name="Hitch T.C.A."/>
            <person name="Clavel T."/>
        </authorList>
    </citation>
    <scope>NUCLEOTIDE SEQUENCE [LARGE SCALE GENOMIC DNA]</scope>
    <source>
        <strain evidence="2 3">DSM 107455</strain>
    </source>
</reference>
<evidence type="ECO:0000313" key="3">
    <source>
        <dbReference type="Proteomes" id="UP001194273"/>
    </source>
</evidence>
<dbReference type="InterPro" id="IPR036165">
    <property type="entry name" value="YefM-like_sf"/>
</dbReference>
<comment type="caution">
    <text evidence="2">The sequence shown here is derived from an EMBL/GenBank/DDBJ whole genome shotgun (WGS) entry which is preliminary data.</text>
</comment>